<dbReference type="SUPFAM" id="SSF50151">
    <property type="entry name" value="SacY-like RNA-binding domain"/>
    <property type="match status" value="1"/>
</dbReference>
<dbReference type="PROSITE" id="PS51372">
    <property type="entry name" value="PRD_2"/>
    <property type="match status" value="2"/>
</dbReference>
<evidence type="ECO:0000256" key="1">
    <source>
        <dbReference type="ARBA" id="ARBA00022737"/>
    </source>
</evidence>
<evidence type="ECO:0000313" key="3">
    <source>
        <dbReference type="EMBL" id="VEI70610.1"/>
    </source>
</evidence>
<dbReference type="SMART" id="SM01061">
    <property type="entry name" value="CAT_RBD"/>
    <property type="match status" value="1"/>
</dbReference>
<keyword evidence="1" id="KW-0677">Repeat</keyword>
<feature type="domain" description="PRD" evidence="2">
    <location>
        <begin position="66"/>
        <end position="171"/>
    </location>
</feature>
<dbReference type="Proteomes" id="UP000270487">
    <property type="component" value="Chromosome"/>
</dbReference>
<protein>
    <submittedName>
        <fullName evidence="3">Transcription antiterminator LicT</fullName>
    </submittedName>
</protein>
<reference evidence="3 5" key="1">
    <citation type="submission" date="2018-12" db="EMBL/GenBank/DDBJ databases">
        <authorList>
            <consortium name="Pathogen Informatics"/>
        </authorList>
    </citation>
    <scope>NUCLEOTIDE SEQUENCE [LARGE SCALE GENOMIC DNA]</scope>
    <source>
        <strain evidence="4">NCTC12965</strain>
        <strain evidence="3 5">NCTC13193</strain>
    </source>
</reference>
<dbReference type="EMBL" id="CABEEZ010000003">
    <property type="protein sequence ID" value="VTR14569.1"/>
    <property type="molecule type" value="Genomic_DNA"/>
</dbReference>
<dbReference type="InterPro" id="IPR036634">
    <property type="entry name" value="PRD_sf"/>
</dbReference>
<evidence type="ECO:0000313" key="4">
    <source>
        <dbReference type="EMBL" id="VTR14569.1"/>
    </source>
</evidence>
<dbReference type="Pfam" id="PF00874">
    <property type="entry name" value="PRD"/>
    <property type="match status" value="2"/>
</dbReference>
<dbReference type="Pfam" id="PF03123">
    <property type="entry name" value="CAT_RBD"/>
    <property type="match status" value="1"/>
</dbReference>
<dbReference type="Gene3D" id="1.10.1790.10">
    <property type="entry name" value="PRD domain"/>
    <property type="match status" value="2"/>
</dbReference>
<dbReference type="InterPro" id="IPR036650">
    <property type="entry name" value="CAT_RNA-bd_dom_sf"/>
</dbReference>
<dbReference type="Gene3D" id="2.30.24.10">
    <property type="entry name" value="CAT RNA-binding domain"/>
    <property type="match status" value="1"/>
</dbReference>
<name>A0A3S4WPH1_SERFO</name>
<organism evidence="3 5">
    <name type="scientific">Serratia fonticola</name>
    <dbReference type="NCBI Taxonomy" id="47917"/>
    <lineage>
        <taxon>Bacteria</taxon>
        <taxon>Pseudomonadati</taxon>
        <taxon>Pseudomonadota</taxon>
        <taxon>Gammaproteobacteria</taxon>
        <taxon>Enterobacterales</taxon>
        <taxon>Yersiniaceae</taxon>
        <taxon>Serratia</taxon>
    </lineage>
</organism>
<dbReference type="InterPro" id="IPR050661">
    <property type="entry name" value="BglG_antiterminators"/>
</dbReference>
<evidence type="ECO:0000259" key="2">
    <source>
        <dbReference type="PROSITE" id="PS51372"/>
    </source>
</evidence>
<proteinExistence type="predicted"/>
<dbReference type="SUPFAM" id="SSF63520">
    <property type="entry name" value="PTS-regulatory domain, PRD"/>
    <property type="match status" value="2"/>
</dbReference>
<dbReference type="AlphaFoldDB" id="A0A3S4WPH1"/>
<dbReference type="InterPro" id="IPR004341">
    <property type="entry name" value="CAT_RNA-bd_dom"/>
</dbReference>
<feature type="domain" description="PRD" evidence="2">
    <location>
        <begin position="172"/>
        <end position="280"/>
    </location>
</feature>
<dbReference type="GO" id="GO:0006355">
    <property type="term" value="P:regulation of DNA-templated transcription"/>
    <property type="evidence" value="ECO:0007669"/>
    <property type="project" value="InterPro"/>
</dbReference>
<dbReference type="InterPro" id="IPR011608">
    <property type="entry name" value="PRD"/>
</dbReference>
<dbReference type="PANTHER" id="PTHR30185:SF15">
    <property type="entry name" value="CRYPTIC BETA-GLUCOSIDE BGL OPERON ANTITERMINATOR"/>
    <property type="match status" value="1"/>
</dbReference>
<dbReference type="EMBL" id="LR134492">
    <property type="protein sequence ID" value="VEI70610.1"/>
    <property type="molecule type" value="Genomic_DNA"/>
</dbReference>
<dbReference type="NCBIfam" id="NF046042">
    <property type="entry name" value="LicT"/>
    <property type="match status" value="1"/>
</dbReference>
<accession>A0A3S4WPH1</accession>
<dbReference type="PANTHER" id="PTHR30185">
    <property type="entry name" value="CRYPTIC BETA-GLUCOSIDE BGL OPERON ANTITERMINATOR"/>
    <property type="match status" value="1"/>
</dbReference>
<gene>
    <name evidence="3" type="primary">licT_2</name>
    <name evidence="4" type="synonym">licT_1</name>
    <name evidence="4" type="ORF">NCTC12965_00017</name>
    <name evidence="3" type="ORF">NCTC13193_03056</name>
</gene>
<sequence>MMKVVKVLNNSLVLSTDNDNREVIVMGKGIGFNSKVGDVLAAASIEKVYVVQNGQTGHDHLRLIEATPEQHIELVQMILRLANSQLGGRVNEQIFFTLVDHLSFAIERCRKGIIIQNRLLHEVKRFYPQEFAVALQALAQINERLDILLPEAEAGNIAFHLVNGQTDVQSMEHTLLAVKMLKDIFNIIKYHFRIDIATDSLNYSRFLLHMQFFIQRMIDNKQVKSKDDFLFSQATKEYPDAYRCALVIRDYVKNLLQMEMSNDELLYLVIHLTRIVDRDD</sequence>
<dbReference type="GO" id="GO:0003723">
    <property type="term" value="F:RNA binding"/>
    <property type="evidence" value="ECO:0007669"/>
    <property type="project" value="InterPro"/>
</dbReference>
<evidence type="ECO:0000313" key="5">
    <source>
        <dbReference type="Proteomes" id="UP000270487"/>
    </source>
</evidence>